<feature type="chain" id="PRO_5039675852" description="Lipoprotein" evidence="1">
    <location>
        <begin position="22"/>
        <end position="260"/>
    </location>
</feature>
<evidence type="ECO:0008006" key="4">
    <source>
        <dbReference type="Google" id="ProtNLM"/>
    </source>
</evidence>
<keyword evidence="1" id="KW-0732">Signal</keyword>
<organism evidence="2 3">
    <name type="scientific">Ruminococcus flavefaciens</name>
    <dbReference type="NCBI Taxonomy" id="1265"/>
    <lineage>
        <taxon>Bacteria</taxon>
        <taxon>Bacillati</taxon>
        <taxon>Bacillota</taxon>
        <taxon>Clostridia</taxon>
        <taxon>Eubacteriales</taxon>
        <taxon>Oscillospiraceae</taxon>
        <taxon>Ruminococcus</taxon>
    </lineage>
</organism>
<proteinExistence type="predicted"/>
<sequence>MKTKKLTAAVLAAAAALQCFAGCGKKDEIKVPEATAPSVGGSELSGEKFDAEAYYNKVLEAVQKCEVGTEAPKLGTLGDEVTPAEDSAEANLGNYRVSSNGVKLYFDEKDFSKDLMLTLEQYFLSFPSADYTKYTSCVFPSFIDEMGIYLQKDYSYDFKTSFAKQCASLANVMQGDYKITRIRVEKPEEQEGVDGLAEYFKGMDEHFGKSYYEQVKGESDYLIDATFYLMGEDSNGNENVIVNGYKIVFAEKDGRYYTFG</sequence>
<dbReference type="OrthoDB" id="1819412at2"/>
<evidence type="ECO:0000313" key="3">
    <source>
        <dbReference type="Proteomes" id="UP000183190"/>
    </source>
</evidence>
<dbReference type="EMBL" id="FNWV01000011">
    <property type="protein sequence ID" value="SEH77684.1"/>
    <property type="molecule type" value="Genomic_DNA"/>
</dbReference>
<accession>A0A1H6KVP3</accession>
<evidence type="ECO:0000313" key="2">
    <source>
        <dbReference type="EMBL" id="SEH77684.1"/>
    </source>
</evidence>
<dbReference type="Proteomes" id="UP000183190">
    <property type="component" value="Unassembled WGS sequence"/>
</dbReference>
<dbReference type="AlphaFoldDB" id="A0A1H6KVP3"/>
<name>A0A1H6KVP3_RUMFL</name>
<gene>
    <name evidence="2" type="ORF">SAMN02910265_02639</name>
</gene>
<reference evidence="2 3" key="1">
    <citation type="submission" date="2016-10" db="EMBL/GenBank/DDBJ databases">
        <authorList>
            <person name="de Groot N.N."/>
        </authorList>
    </citation>
    <scope>NUCLEOTIDE SEQUENCE [LARGE SCALE GENOMIC DNA]</scope>
    <source>
        <strain evidence="2 3">YAD2003</strain>
    </source>
</reference>
<protein>
    <recommendedName>
        <fullName evidence="4">Lipoprotein</fullName>
    </recommendedName>
</protein>
<feature type="signal peptide" evidence="1">
    <location>
        <begin position="1"/>
        <end position="21"/>
    </location>
</feature>
<evidence type="ECO:0000256" key="1">
    <source>
        <dbReference type="SAM" id="SignalP"/>
    </source>
</evidence>
<dbReference type="RefSeq" id="WP_074718178.1">
    <property type="nucleotide sequence ID" value="NZ_FNWV01000011.1"/>
</dbReference>